<keyword evidence="8" id="KW-0472">Membrane</keyword>
<evidence type="ECO:0000256" key="6">
    <source>
        <dbReference type="ARBA" id="ARBA00022840"/>
    </source>
</evidence>
<dbReference type="InterPro" id="IPR003593">
    <property type="entry name" value="AAA+_ATPase"/>
</dbReference>
<keyword evidence="5" id="KW-0547">Nucleotide-binding</keyword>
<dbReference type="InterPro" id="IPR003439">
    <property type="entry name" value="ABC_transporter-like_ATP-bd"/>
</dbReference>
<dbReference type="PROSITE" id="PS50893">
    <property type="entry name" value="ABC_TRANSPORTER_2"/>
    <property type="match status" value="1"/>
</dbReference>
<gene>
    <name evidence="10" type="primary">ehuA</name>
    <name evidence="10" type="ORF">OSH07_12220</name>
</gene>
<feature type="domain" description="ABC transporter" evidence="9">
    <location>
        <begin position="13"/>
        <end position="258"/>
    </location>
</feature>
<comment type="subcellular location">
    <subcellularLocation>
        <location evidence="1">Cell membrane</location>
        <topology evidence="1">Peripheral membrane protein</topology>
    </subcellularLocation>
</comment>
<dbReference type="Gene3D" id="3.40.50.300">
    <property type="entry name" value="P-loop containing nucleotide triphosphate hydrolases"/>
    <property type="match status" value="1"/>
</dbReference>
<dbReference type="PIRSF" id="PIRSF039085">
    <property type="entry name" value="ABC_ATPase_HisP"/>
    <property type="match status" value="1"/>
</dbReference>
<evidence type="ECO:0000313" key="10">
    <source>
        <dbReference type="EMBL" id="MCX5569963.1"/>
    </source>
</evidence>
<dbReference type="SMART" id="SM00382">
    <property type="entry name" value="AAA"/>
    <property type="match status" value="1"/>
</dbReference>
<dbReference type="PROSITE" id="PS00211">
    <property type="entry name" value="ABC_TRANSPORTER_1"/>
    <property type="match status" value="1"/>
</dbReference>
<dbReference type="EMBL" id="JAPKNK010000004">
    <property type="protein sequence ID" value="MCX5569963.1"/>
    <property type="molecule type" value="Genomic_DNA"/>
</dbReference>
<keyword evidence="3" id="KW-0813">Transport</keyword>
<sequence length="266" mass="29267">MQPDNPSPAVPALRLRGVSKHFGELTVLDNLDLDVEAGERISIIGRSGSGKTTLLRVVMTLEQADTGIIEVFGRPLGWRLEGGRRVAIDAKANRAVRADIGMVFQQFNLFPHMTAIENVIEAPVHVKGEARASARERGMALLQQVGLADKADHYPRQLSGGQQQRVAIARALAMQPRILLFDEVTSALDPERVDEVLDVIGALAESNEITMLIVTHEMRFARDVATRTIFMENGLVVEDDKPSIVFGNPRMPRTQSFLKSILDKGL</sequence>
<name>A0A9X3E2I4_9HYPH</name>
<keyword evidence="7" id="KW-0029">Amino-acid transport</keyword>
<reference evidence="10" key="1">
    <citation type="submission" date="2022-11" db="EMBL/GenBank/DDBJ databases">
        <title>Biodiversity and phylogenetic relationships of bacteria.</title>
        <authorList>
            <person name="Machado R.A.R."/>
            <person name="Bhat A."/>
            <person name="Loulou A."/>
            <person name="Kallel S."/>
        </authorList>
    </citation>
    <scope>NUCLEOTIDE SEQUENCE</scope>
    <source>
        <strain evidence="10">K-TC2</strain>
    </source>
</reference>
<dbReference type="InterPro" id="IPR027417">
    <property type="entry name" value="P-loop_NTPase"/>
</dbReference>
<dbReference type="PANTHER" id="PTHR43166:SF9">
    <property type="entry name" value="GLUTAMATE_ASPARTATE IMPORT ATP-BINDING PROTEIN GLTL"/>
    <property type="match status" value="1"/>
</dbReference>
<evidence type="ECO:0000256" key="4">
    <source>
        <dbReference type="ARBA" id="ARBA00022475"/>
    </source>
</evidence>
<keyword evidence="11" id="KW-1185">Reference proteome</keyword>
<comment type="similarity">
    <text evidence="2">Belongs to the ABC transporter superfamily.</text>
</comment>
<evidence type="ECO:0000256" key="3">
    <source>
        <dbReference type="ARBA" id="ARBA00022448"/>
    </source>
</evidence>
<comment type="caution">
    <text evidence="10">The sequence shown here is derived from an EMBL/GenBank/DDBJ whole genome shotgun (WGS) entry which is preliminary data.</text>
</comment>
<evidence type="ECO:0000256" key="1">
    <source>
        <dbReference type="ARBA" id="ARBA00004202"/>
    </source>
</evidence>
<keyword evidence="4" id="KW-1003">Cell membrane</keyword>
<keyword evidence="6 10" id="KW-0067">ATP-binding</keyword>
<dbReference type="GO" id="GO:0005886">
    <property type="term" value="C:plasma membrane"/>
    <property type="evidence" value="ECO:0007669"/>
    <property type="project" value="UniProtKB-SubCell"/>
</dbReference>
<dbReference type="InterPro" id="IPR014343">
    <property type="entry name" value="Ectoine_EhuA"/>
</dbReference>
<dbReference type="AlphaFoldDB" id="A0A9X3E2I4"/>
<organism evidence="10 11">
    <name type="scientific">Kaistia nematophila</name>
    <dbReference type="NCBI Taxonomy" id="2994654"/>
    <lineage>
        <taxon>Bacteria</taxon>
        <taxon>Pseudomonadati</taxon>
        <taxon>Pseudomonadota</taxon>
        <taxon>Alphaproteobacteria</taxon>
        <taxon>Hyphomicrobiales</taxon>
        <taxon>Kaistiaceae</taxon>
        <taxon>Kaistia</taxon>
    </lineage>
</organism>
<dbReference type="NCBIfam" id="TIGR03005">
    <property type="entry name" value="ectoine_ehuA"/>
    <property type="match status" value="1"/>
</dbReference>
<dbReference type="InterPro" id="IPR050086">
    <property type="entry name" value="MetN_ABC_transporter-like"/>
</dbReference>
<evidence type="ECO:0000256" key="5">
    <source>
        <dbReference type="ARBA" id="ARBA00022741"/>
    </source>
</evidence>
<evidence type="ECO:0000256" key="7">
    <source>
        <dbReference type="ARBA" id="ARBA00022970"/>
    </source>
</evidence>
<evidence type="ECO:0000256" key="2">
    <source>
        <dbReference type="ARBA" id="ARBA00005417"/>
    </source>
</evidence>
<dbReference type="InterPro" id="IPR017871">
    <property type="entry name" value="ABC_transporter-like_CS"/>
</dbReference>
<dbReference type="GO" id="GO:0005524">
    <property type="term" value="F:ATP binding"/>
    <property type="evidence" value="ECO:0007669"/>
    <property type="project" value="UniProtKB-KW"/>
</dbReference>
<dbReference type="RefSeq" id="WP_266338930.1">
    <property type="nucleotide sequence ID" value="NZ_JAPKNK010000004.1"/>
</dbReference>
<accession>A0A9X3E2I4</accession>
<dbReference type="Pfam" id="PF00005">
    <property type="entry name" value="ABC_tran"/>
    <property type="match status" value="1"/>
</dbReference>
<dbReference type="PANTHER" id="PTHR43166">
    <property type="entry name" value="AMINO ACID IMPORT ATP-BINDING PROTEIN"/>
    <property type="match status" value="1"/>
</dbReference>
<dbReference type="GO" id="GO:0015424">
    <property type="term" value="F:ABC-type amino acid transporter activity"/>
    <property type="evidence" value="ECO:0007669"/>
    <property type="project" value="InterPro"/>
</dbReference>
<evidence type="ECO:0000256" key="8">
    <source>
        <dbReference type="ARBA" id="ARBA00023136"/>
    </source>
</evidence>
<dbReference type="Proteomes" id="UP001144805">
    <property type="component" value="Unassembled WGS sequence"/>
</dbReference>
<dbReference type="InterPro" id="IPR030679">
    <property type="entry name" value="ABC_ATPase_HisP-typ"/>
</dbReference>
<dbReference type="GO" id="GO:0016887">
    <property type="term" value="F:ATP hydrolysis activity"/>
    <property type="evidence" value="ECO:0007669"/>
    <property type="project" value="InterPro"/>
</dbReference>
<evidence type="ECO:0000313" key="11">
    <source>
        <dbReference type="Proteomes" id="UP001144805"/>
    </source>
</evidence>
<evidence type="ECO:0000259" key="9">
    <source>
        <dbReference type="PROSITE" id="PS50893"/>
    </source>
</evidence>
<dbReference type="SUPFAM" id="SSF52540">
    <property type="entry name" value="P-loop containing nucleoside triphosphate hydrolases"/>
    <property type="match status" value="1"/>
</dbReference>
<protein>
    <submittedName>
        <fullName evidence="10">Ectoine/hydroxyectoine ABC transporter ATP-binding protein EhuA</fullName>
    </submittedName>
</protein>
<proteinExistence type="inferred from homology"/>